<protein>
    <recommendedName>
        <fullName evidence="2">DUF4251 domain-containing protein</fullName>
    </recommendedName>
</protein>
<dbReference type="Gene3D" id="2.40.128.410">
    <property type="match status" value="1"/>
</dbReference>
<dbReference type="AlphaFoldDB" id="A0A212J8U2"/>
<organism evidence="1">
    <name type="scientific">uncultured Dysgonomonas sp</name>
    <dbReference type="NCBI Taxonomy" id="206096"/>
    <lineage>
        <taxon>Bacteria</taxon>
        <taxon>Pseudomonadati</taxon>
        <taxon>Bacteroidota</taxon>
        <taxon>Bacteroidia</taxon>
        <taxon>Bacteroidales</taxon>
        <taxon>Dysgonomonadaceae</taxon>
        <taxon>Dysgonomonas</taxon>
        <taxon>environmental samples</taxon>
    </lineage>
</organism>
<name>A0A212J8U2_9BACT</name>
<accession>A0A212J8U2</accession>
<dbReference type="PROSITE" id="PS51257">
    <property type="entry name" value="PROKAR_LIPOPROTEIN"/>
    <property type="match status" value="1"/>
</dbReference>
<dbReference type="InterPro" id="IPR025347">
    <property type="entry name" value="DUF4251"/>
</dbReference>
<dbReference type="RefSeq" id="WP_296939400.1">
    <property type="nucleotide sequence ID" value="NZ_LT599032.1"/>
</dbReference>
<reference evidence="1" key="1">
    <citation type="submission" date="2016-04" db="EMBL/GenBank/DDBJ databases">
        <authorList>
            <person name="Evans L.H."/>
            <person name="Alamgir A."/>
            <person name="Owens N."/>
            <person name="Weber N.D."/>
            <person name="Virtaneva K."/>
            <person name="Barbian K."/>
            <person name="Babar A."/>
            <person name="Rosenke K."/>
        </authorList>
    </citation>
    <scope>NUCLEOTIDE SEQUENCE</scope>
    <source>
        <strain evidence="1">86-1</strain>
    </source>
</reference>
<gene>
    <name evidence="1" type="ORF">KL86DYS1_11442</name>
</gene>
<dbReference type="Pfam" id="PF14059">
    <property type="entry name" value="DUF4251"/>
    <property type="match status" value="1"/>
</dbReference>
<proteinExistence type="predicted"/>
<evidence type="ECO:0000313" key="1">
    <source>
        <dbReference type="EMBL" id="SBV95625.1"/>
    </source>
</evidence>
<sequence>MKTLIATALIALFMISCKSGEGLSKEETISQITDKVESQNYKFVPTAALPASGKSINLNYSYSLDISKDTVDSYLPYFGRAYVAPISTDEGGIKFVCTDFEYTQIKGKKDMWEVVIKPRDNAKRYTLTLQIGNTGYATLTVQDTNRQTISFYGKIE</sequence>
<evidence type="ECO:0008006" key="2">
    <source>
        <dbReference type="Google" id="ProtNLM"/>
    </source>
</evidence>
<dbReference type="EMBL" id="FLUM01000001">
    <property type="protein sequence ID" value="SBV95625.1"/>
    <property type="molecule type" value="Genomic_DNA"/>
</dbReference>